<sequence>MVRQDPIQQISNAADRIKMVHEMLTPMNQKAPTRTFFIGGNFKSNLNKDSLKELVPVIAKHQTAADVVIAPPALYLLEAQSIVEANNSKVKVAAQNISGKSLGAYTGEIAAEHVLDAGIEWTLLGHSERRSIYCESDEVVAAKTVDALQKGLSVILCCGETEHQRFVENRTKEVVTGQLGAVHKALEAANLVDKWSKIVIAYEPVWAIGTGKTASTQQAQDTHLEIRNWLTTISQSVADATRILYGGSVSAANSDELAKQADIDGFLVGGASLSAQKFLPIIDSAKYSQ</sequence>
<evidence type="ECO:0000256" key="4">
    <source>
        <dbReference type="ARBA" id="ARBA00007422"/>
    </source>
</evidence>
<dbReference type="InterPro" id="IPR013785">
    <property type="entry name" value="Aldolase_TIM"/>
</dbReference>
<dbReference type="GO" id="GO:0019563">
    <property type="term" value="P:glycerol catabolic process"/>
    <property type="evidence" value="ECO:0007669"/>
    <property type="project" value="TreeGrafter"/>
</dbReference>
<evidence type="ECO:0000256" key="11">
    <source>
        <dbReference type="RuleBase" id="RU363013"/>
    </source>
</evidence>
<evidence type="ECO:0000256" key="8">
    <source>
        <dbReference type="ARBA" id="ARBA00022432"/>
    </source>
</evidence>
<keyword evidence="10 11" id="KW-0413">Isomerase</keyword>
<comment type="subunit">
    <text evidence="5">Homodimer.</text>
</comment>
<dbReference type="InterPro" id="IPR020861">
    <property type="entry name" value="Triosephosphate_isomerase_AS"/>
</dbReference>
<dbReference type="UniPathway" id="UPA00138"/>
<dbReference type="GO" id="GO:0006094">
    <property type="term" value="P:gluconeogenesis"/>
    <property type="evidence" value="ECO:0007669"/>
    <property type="project" value="UniProtKB-UniPathway"/>
</dbReference>
<dbReference type="Pfam" id="PF00121">
    <property type="entry name" value="TIM"/>
    <property type="match status" value="1"/>
</dbReference>
<reference evidence="12 13" key="1">
    <citation type="journal article" date="2013" name="PLoS Genet.">
        <title>The genome and development-dependent transcriptomes of Pyronema confluens: a window into fungal evolution.</title>
        <authorList>
            <person name="Traeger S."/>
            <person name="Altegoer F."/>
            <person name="Freitag M."/>
            <person name="Gabaldon T."/>
            <person name="Kempken F."/>
            <person name="Kumar A."/>
            <person name="Marcet-Houben M."/>
            <person name="Poggeler S."/>
            <person name="Stajich J.E."/>
            <person name="Nowrousian M."/>
        </authorList>
    </citation>
    <scope>NUCLEOTIDE SEQUENCE [LARGE SCALE GENOMIC DNA]</scope>
    <source>
        <strain evidence="13">CBS 100304</strain>
        <tissue evidence="12">Vegetative mycelium</tissue>
    </source>
</reference>
<dbReference type="NCBIfam" id="TIGR00419">
    <property type="entry name" value="tim"/>
    <property type="match status" value="1"/>
</dbReference>
<evidence type="ECO:0000256" key="7">
    <source>
        <dbReference type="ARBA" id="ARBA00019397"/>
    </source>
</evidence>
<comment type="similarity">
    <text evidence="4 11">Belongs to the triosephosphate isomerase family.</text>
</comment>
<evidence type="ECO:0000256" key="1">
    <source>
        <dbReference type="ARBA" id="ARBA00000474"/>
    </source>
</evidence>
<dbReference type="CDD" id="cd00311">
    <property type="entry name" value="TIM"/>
    <property type="match status" value="1"/>
</dbReference>
<dbReference type="AlphaFoldDB" id="U4LBT0"/>
<dbReference type="InterPro" id="IPR035990">
    <property type="entry name" value="TIM_sf"/>
</dbReference>
<keyword evidence="9 11" id="KW-0324">Glycolysis</keyword>
<evidence type="ECO:0000256" key="5">
    <source>
        <dbReference type="ARBA" id="ARBA00011738"/>
    </source>
</evidence>
<dbReference type="PROSITE" id="PS00171">
    <property type="entry name" value="TIM_1"/>
    <property type="match status" value="1"/>
</dbReference>
<dbReference type="FunFam" id="3.20.20.70:FF:000016">
    <property type="entry name" value="Triosephosphate isomerase"/>
    <property type="match status" value="1"/>
</dbReference>
<evidence type="ECO:0000256" key="6">
    <source>
        <dbReference type="ARBA" id="ARBA00011940"/>
    </source>
</evidence>
<evidence type="ECO:0000313" key="13">
    <source>
        <dbReference type="Proteomes" id="UP000018144"/>
    </source>
</evidence>
<dbReference type="GO" id="GO:0046166">
    <property type="term" value="P:glyceraldehyde-3-phosphate biosynthetic process"/>
    <property type="evidence" value="ECO:0007669"/>
    <property type="project" value="TreeGrafter"/>
</dbReference>
<gene>
    <name evidence="12" type="ORF">PCON_02856</name>
</gene>
<dbReference type="PANTHER" id="PTHR21139:SF41">
    <property type="entry name" value="TRIOSEPHOSPHATE ISOMERASE"/>
    <property type="match status" value="1"/>
</dbReference>
<keyword evidence="8 11" id="KW-0312">Gluconeogenesis</keyword>
<dbReference type="EMBL" id="HF936373">
    <property type="protein sequence ID" value="CCX16260.1"/>
    <property type="molecule type" value="Genomic_DNA"/>
</dbReference>
<organism evidence="12 13">
    <name type="scientific">Pyronema omphalodes (strain CBS 100304)</name>
    <name type="common">Pyronema confluens</name>
    <dbReference type="NCBI Taxonomy" id="1076935"/>
    <lineage>
        <taxon>Eukaryota</taxon>
        <taxon>Fungi</taxon>
        <taxon>Dikarya</taxon>
        <taxon>Ascomycota</taxon>
        <taxon>Pezizomycotina</taxon>
        <taxon>Pezizomycetes</taxon>
        <taxon>Pezizales</taxon>
        <taxon>Pyronemataceae</taxon>
        <taxon>Pyronema</taxon>
    </lineage>
</organism>
<comment type="pathway">
    <text evidence="3 11">Carbohydrate biosynthesis; gluconeogenesis.</text>
</comment>
<comment type="pathway">
    <text evidence="2 11">Carbohydrate degradation; glycolysis; D-glyceraldehyde 3-phosphate from glycerone phosphate: step 1/1.</text>
</comment>
<dbReference type="STRING" id="1076935.U4LBT0"/>
<dbReference type="SUPFAM" id="SSF51351">
    <property type="entry name" value="Triosephosphate isomerase (TIM)"/>
    <property type="match status" value="1"/>
</dbReference>
<dbReference type="GO" id="GO:0004807">
    <property type="term" value="F:triose-phosphate isomerase activity"/>
    <property type="evidence" value="ECO:0007669"/>
    <property type="project" value="UniProtKB-EC"/>
</dbReference>
<dbReference type="HAMAP" id="MF_00147_B">
    <property type="entry name" value="TIM_B"/>
    <property type="match status" value="1"/>
</dbReference>
<dbReference type="OrthoDB" id="6715177at2759"/>
<evidence type="ECO:0000256" key="9">
    <source>
        <dbReference type="ARBA" id="ARBA00023152"/>
    </source>
</evidence>
<evidence type="ECO:0000313" key="12">
    <source>
        <dbReference type="EMBL" id="CCX16260.1"/>
    </source>
</evidence>
<comment type="catalytic activity">
    <reaction evidence="1 11">
        <text>D-glyceraldehyde 3-phosphate = dihydroxyacetone phosphate</text>
        <dbReference type="Rhea" id="RHEA:18585"/>
        <dbReference type="ChEBI" id="CHEBI:57642"/>
        <dbReference type="ChEBI" id="CHEBI:59776"/>
        <dbReference type="EC" id="5.3.1.1"/>
    </reaction>
</comment>
<evidence type="ECO:0000256" key="2">
    <source>
        <dbReference type="ARBA" id="ARBA00004680"/>
    </source>
</evidence>
<dbReference type="OMA" id="NWKMHMT"/>
<dbReference type="PROSITE" id="PS51440">
    <property type="entry name" value="TIM_2"/>
    <property type="match status" value="1"/>
</dbReference>
<name>U4LBT0_PYROM</name>
<dbReference type="InterPro" id="IPR022896">
    <property type="entry name" value="TrioseP_Isoase_bac/euk"/>
</dbReference>
<dbReference type="eggNOG" id="KOG1643">
    <property type="taxonomic scope" value="Eukaryota"/>
</dbReference>
<evidence type="ECO:0000256" key="10">
    <source>
        <dbReference type="ARBA" id="ARBA00023235"/>
    </source>
</evidence>
<dbReference type="PANTHER" id="PTHR21139">
    <property type="entry name" value="TRIOSEPHOSPHATE ISOMERASE"/>
    <property type="match status" value="1"/>
</dbReference>
<dbReference type="GO" id="GO:0005829">
    <property type="term" value="C:cytosol"/>
    <property type="evidence" value="ECO:0007669"/>
    <property type="project" value="TreeGrafter"/>
</dbReference>
<dbReference type="UniPathway" id="UPA00109">
    <property type="reaction ID" value="UER00189"/>
</dbReference>
<dbReference type="GO" id="GO:0006096">
    <property type="term" value="P:glycolytic process"/>
    <property type="evidence" value="ECO:0007669"/>
    <property type="project" value="UniProtKB-UniPathway"/>
</dbReference>
<dbReference type="EC" id="5.3.1.1" evidence="6 11"/>
<keyword evidence="13" id="KW-1185">Reference proteome</keyword>
<accession>U4LBT0</accession>
<dbReference type="InterPro" id="IPR000652">
    <property type="entry name" value="Triosephosphate_isomerase"/>
</dbReference>
<evidence type="ECO:0000256" key="3">
    <source>
        <dbReference type="ARBA" id="ARBA00004742"/>
    </source>
</evidence>
<protein>
    <recommendedName>
        <fullName evidence="7 11">Triosephosphate isomerase</fullName>
        <ecNumber evidence="6 11">5.3.1.1</ecNumber>
    </recommendedName>
</protein>
<dbReference type="Proteomes" id="UP000018144">
    <property type="component" value="Unassembled WGS sequence"/>
</dbReference>
<proteinExistence type="inferred from homology"/>
<dbReference type="Gene3D" id="3.20.20.70">
    <property type="entry name" value="Aldolase class I"/>
    <property type="match status" value="1"/>
</dbReference>